<dbReference type="Proteomes" id="UP001218071">
    <property type="component" value="Chromosome"/>
</dbReference>
<evidence type="ECO:0000313" key="6">
    <source>
        <dbReference type="EMBL" id="WCZ39369.1"/>
    </source>
</evidence>
<sequence length="281" mass="30193">MSTHNPETQSVIQHPAVVAQNIGKDYVLTGADASGGRSFWKQKRARTVDALRGVTFVVQKGESIGIIGRNGSGKSTLLRVIAGSEAPTSGTIHVSCQPTLLGVAPALQSWLTGEQNAYLGLLALGMSPDEARDTVPKIIEWAELGEAATRPMATYSSGMGSKLSFAISTSVRPEVLLVDEALSTGDSAFGAKAHKRMESLLQDAGNVFLVSHILDTVKENCDRTIWIHRGDMIADGHTDEVVQRYQEFSNLFRDGAEAKAIELLRQVRATLPDITIQPVKG</sequence>
<dbReference type="InterPro" id="IPR003593">
    <property type="entry name" value="AAA+_ATPase"/>
</dbReference>
<dbReference type="Pfam" id="PF00005">
    <property type="entry name" value="ABC_tran"/>
    <property type="match status" value="1"/>
</dbReference>
<keyword evidence="2" id="KW-0813">Transport</keyword>
<evidence type="ECO:0000256" key="4">
    <source>
        <dbReference type="ARBA" id="ARBA00022840"/>
    </source>
</evidence>
<accession>A0ABY7UKY2</accession>
<dbReference type="InterPro" id="IPR050683">
    <property type="entry name" value="Bact_Polysacc_Export_ATP-bd"/>
</dbReference>
<feature type="domain" description="ABC transporter" evidence="5">
    <location>
        <begin position="17"/>
        <end position="254"/>
    </location>
</feature>
<evidence type="ECO:0000256" key="1">
    <source>
        <dbReference type="ARBA" id="ARBA00005417"/>
    </source>
</evidence>
<organism evidence="6 7">
    <name type="scientific">Corynebacterium jeddahense</name>
    <dbReference type="NCBI Taxonomy" id="1414719"/>
    <lineage>
        <taxon>Bacteria</taxon>
        <taxon>Bacillati</taxon>
        <taxon>Actinomycetota</taxon>
        <taxon>Actinomycetes</taxon>
        <taxon>Mycobacteriales</taxon>
        <taxon>Corynebacteriaceae</taxon>
        <taxon>Corynebacterium</taxon>
    </lineage>
</organism>
<evidence type="ECO:0000313" key="7">
    <source>
        <dbReference type="Proteomes" id="UP001218071"/>
    </source>
</evidence>
<evidence type="ECO:0000256" key="2">
    <source>
        <dbReference type="ARBA" id="ARBA00022448"/>
    </source>
</evidence>
<proteinExistence type="inferred from homology"/>
<comment type="similarity">
    <text evidence="1">Belongs to the ABC transporter superfamily.</text>
</comment>
<dbReference type="Gene3D" id="3.40.50.300">
    <property type="entry name" value="P-loop containing nucleotide triphosphate hydrolases"/>
    <property type="match status" value="1"/>
</dbReference>
<dbReference type="SUPFAM" id="SSF52540">
    <property type="entry name" value="P-loop containing nucleoside triphosphate hydrolases"/>
    <property type="match status" value="1"/>
</dbReference>
<dbReference type="PANTHER" id="PTHR46743">
    <property type="entry name" value="TEICHOIC ACIDS EXPORT ATP-BINDING PROTEIN TAGH"/>
    <property type="match status" value="1"/>
</dbReference>
<dbReference type="RefSeq" id="WP_042407472.1">
    <property type="nucleotide sequence ID" value="NZ_CBYN010000057.1"/>
</dbReference>
<reference evidence="6 7" key="1">
    <citation type="submission" date="2020-10" db="EMBL/GenBank/DDBJ databases">
        <title>Complete genome sequence of Corynebacterium jeddahense DSM 45997, type strain of Corynebacterium jeddahense.</title>
        <authorList>
            <person name="Busche T."/>
            <person name="Kalinowski J."/>
            <person name="Ruckert C."/>
        </authorList>
    </citation>
    <scope>NUCLEOTIDE SEQUENCE [LARGE SCALE GENOMIC DNA]</scope>
    <source>
        <strain evidence="6 7">DSM 45997</strain>
    </source>
</reference>
<keyword evidence="7" id="KW-1185">Reference proteome</keyword>
<dbReference type="InterPro" id="IPR015860">
    <property type="entry name" value="ABC_transpr_TagH-like"/>
</dbReference>
<dbReference type="PROSITE" id="PS50893">
    <property type="entry name" value="ABC_TRANSPORTER_2"/>
    <property type="match status" value="1"/>
</dbReference>
<evidence type="ECO:0000259" key="5">
    <source>
        <dbReference type="PROSITE" id="PS50893"/>
    </source>
</evidence>
<protein>
    <submittedName>
        <fullName evidence="6">Teichoic acids export ATP-binding protein TagH</fullName>
    </submittedName>
</protein>
<keyword evidence="4 6" id="KW-0067">ATP-binding</keyword>
<name>A0ABY7UKY2_9CORY</name>
<dbReference type="PANTHER" id="PTHR46743:SF2">
    <property type="entry name" value="TEICHOIC ACIDS EXPORT ATP-BINDING PROTEIN TAGH"/>
    <property type="match status" value="1"/>
</dbReference>
<dbReference type="SMART" id="SM00382">
    <property type="entry name" value="AAA"/>
    <property type="match status" value="1"/>
</dbReference>
<evidence type="ECO:0000256" key="3">
    <source>
        <dbReference type="ARBA" id="ARBA00022741"/>
    </source>
</evidence>
<keyword evidence="3" id="KW-0547">Nucleotide-binding</keyword>
<dbReference type="InterPro" id="IPR003439">
    <property type="entry name" value="ABC_transporter-like_ATP-bd"/>
</dbReference>
<dbReference type="EMBL" id="CP063194">
    <property type="protein sequence ID" value="WCZ39369.1"/>
    <property type="molecule type" value="Genomic_DNA"/>
</dbReference>
<dbReference type="CDD" id="cd03220">
    <property type="entry name" value="ABC_KpsT_Wzt"/>
    <property type="match status" value="1"/>
</dbReference>
<gene>
    <name evidence="6" type="primary">tagH2</name>
    <name evidence="6" type="ORF">CJEDD_08905</name>
</gene>
<dbReference type="InterPro" id="IPR027417">
    <property type="entry name" value="P-loop_NTPase"/>
</dbReference>
<dbReference type="GO" id="GO:0005524">
    <property type="term" value="F:ATP binding"/>
    <property type="evidence" value="ECO:0007669"/>
    <property type="project" value="UniProtKB-KW"/>
</dbReference>